<keyword evidence="1" id="KW-0812">Transmembrane</keyword>
<feature type="transmembrane region" description="Helical" evidence="1">
    <location>
        <begin position="197"/>
        <end position="216"/>
    </location>
</feature>
<proteinExistence type="predicted"/>
<keyword evidence="1" id="KW-0472">Membrane</keyword>
<evidence type="ECO:0000313" key="2">
    <source>
        <dbReference type="EMBL" id="ASC71724.1"/>
    </source>
</evidence>
<evidence type="ECO:0000313" key="3">
    <source>
        <dbReference type="Proteomes" id="UP000191901"/>
    </source>
</evidence>
<gene>
    <name evidence="2" type="ORF">XM38_026780</name>
</gene>
<reference evidence="2 3" key="1">
    <citation type="journal article" date="2016" name="Biochim. Biophys. Acta">
        <title>Characterization of red-shifted phycobilisomes isolated from the chlorophyll f-containing cyanobacterium Halomicronema hongdechloris.</title>
        <authorList>
            <person name="Li Y."/>
            <person name="Lin Y."/>
            <person name="Garvey C.J."/>
            <person name="Birch D."/>
            <person name="Corkery R.W."/>
            <person name="Loughlin P.C."/>
            <person name="Scheer H."/>
            <person name="Willows R.D."/>
            <person name="Chen M."/>
        </authorList>
    </citation>
    <scope>NUCLEOTIDE SEQUENCE [LARGE SCALE GENOMIC DNA]</scope>
    <source>
        <strain evidence="2 3">C2206</strain>
    </source>
</reference>
<feature type="transmembrane region" description="Helical" evidence="1">
    <location>
        <begin position="86"/>
        <end position="106"/>
    </location>
</feature>
<organism evidence="2 3">
    <name type="scientific">Halomicronema hongdechloris C2206</name>
    <dbReference type="NCBI Taxonomy" id="1641165"/>
    <lineage>
        <taxon>Bacteria</taxon>
        <taxon>Bacillati</taxon>
        <taxon>Cyanobacteriota</taxon>
        <taxon>Cyanophyceae</taxon>
        <taxon>Nodosilineales</taxon>
        <taxon>Nodosilineaceae</taxon>
        <taxon>Halomicronema</taxon>
    </lineage>
</organism>
<evidence type="ECO:0000256" key="1">
    <source>
        <dbReference type="SAM" id="Phobius"/>
    </source>
</evidence>
<sequence>MIAAMPPVRSRPLLYLVCSLALIITLVLAKGGIAWVSESYIYSLPMIGGLFKSLEVLELSNIIIFALLGLGLGAATVYLSHRTPIALRGLLLVLAIPIVFSASYWVRQTLWIQAVSETANIPHQQAVQLTNQVLRQETGTAGFIGFFRYTTRVPLLPTSPSELQQLAEDERWLRSELTRFSGVEPGIFSMAFESAGWGIRGFYMLLALLTAVIYFVKGQTWAEAARLRRASRRS</sequence>
<protein>
    <submittedName>
        <fullName evidence="2">Uncharacterized protein</fullName>
    </submittedName>
</protein>
<dbReference type="KEGG" id="hhg:XM38_026780"/>
<accession>A0A1Z3HN31</accession>
<feature type="transmembrane region" description="Helical" evidence="1">
    <location>
        <begin position="59"/>
        <end position="79"/>
    </location>
</feature>
<name>A0A1Z3HN31_9CYAN</name>
<keyword evidence="1" id="KW-1133">Transmembrane helix</keyword>
<dbReference type="Proteomes" id="UP000191901">
    <property type="component" value="Chromosome"/>
</dbReference>
<dbReference type="AlphaFoldDB" id="A0A1Z3HN31"/>
<keyword evidence="3" id="KW-1185">Reference proteome</keyword>
<dbReference type="EMBL" id="CP021983">
    <property type="protein sequence ID" value="ASC71724.1"/>
    <property type="molecule type" value="Genomic_DNA"/>
</dbReference>